<sequence>MQNLLRLDYEKILLLAAVIFRGDYRDTSM</sequence>
<reference evidence="1 2" key="1">
    <citation type="submission" date="2018-08" db="EMBL/GenBank/DDBJ databases">
        <title>Genomic Encyclopedia of Type Strains, Phase III (KMG-III): the genomes of soil and plant-associated and newly described type strains.</title>
        <authorList>
            <person name="Whitman W."/>
        </authorList>
    </citation>
    <scope>NUCLEOTIDE SEQUENCE [LARGE SCALE GENOMIC DNA]</scope>
    <source>
        <strain evidence="1 2">CECT 7375</strain>
    </source>
</reference>
<protein>
    <submittedName>
        <fullName evidence="1">Uncharacterized protein</fullName>
    </submittedName>
</protein>
<keyword evidence="2" id="KW-1185">Reference proteome</keyword>
<evidence type="ECO:0000313" key="1">
    <source>
        <dbReference type="EMBL" id="REG83942.1"/>
    </source>
</evidence>
<gene>
    <name evidence="1" type="ORF">DFP81_105308</name>
</gene>
<evidence type="ECO:0000313" key="2">
    <source>
        <dbReference type="Proteomes" id="UP000256542"/>
    </source>
</evidence>
<name>A0A3E0DR91_9GAMM</name>
<dbReference type="EMBL" id="QUNG01000005">
    <property type="protein sequence ID" value="REG83942.1"/>
    <property type="molecule type" value="Genomic_DNA"/>
</dbReference>
<dbReference type="Proteomes" id="UP000256542">
    <property type="component" value="Unassembled WGS sequence"/>
</dbReference>
<proteinExistence type="predicted"/>
<organism evidence="1 2">
    <name type="scientific">Marinomonas pollencensis</name>
    <dbReference type="NCBI Taxonomy" id="491954"/>
    <lineage>
        <taxon>Bacteria</taxon>
        <taxon>Pseudomonadati</taxon>
        <taxon>Pseudomonadota</taxon>
        <taxon>Gammaproteobacteria</taxon>
        <taxon>Oceanospirillales</taxon>
        <taxon>Oceanospirillaceae</taxon>
        <taxon>Marinomonas</taxon>
    </lineage>
</organism>
<dbReference type="AlphaFoldDB" id="A0A3E0DR91"/>
<comment type="caution">
    <text evidence="1">The sequence shown here is derived from an EMBL/GenBank/DDBJ whole genome shotgun (WGS) entry which is preliminary data.</text>
</comment>
<accession>A0A3E0DR91</accession>